<dbReference type="Pfam" id="PF00144">
    <property type="entry name" value="Beta-lactamase"/>
    <property type="match status" value="1"/>
</dbReference>
<dbReference type="Proteomes" id="UP000186744">
    <property type="component" value="Unassembled WGS sequence"/>
</dbReference>
<dbReference type="EMBL" id="FTOL01000001">
    <property type="protein sequence ID" value="SIS71134.1"/>
    <property type="molecule type" value="Genomic_DNA"/>
</dbReference>
<organism evidence="2 3">
    <name type="scientific">Chryseobacterium ureilyticum</name>
    <dbReference type="NCBI Taxonomy" id="373668"/>
    <lineage>
        <taxon>Bacteria</taxon>
        <taxon>Pseudomonadati</taxon>
        <taxon>Bacteroidota</taxon>
        <taxon>Flavobacteriia</taxon>
        <taxon>Flavobacteriales</taxon>
        <taxon>Weeksellaceae</taxon>
        <taxon>Chryseobacterium group</taxon>
        <taxon>Chryseobacterium</taxon>
    </lineage>
</organism>
<proteinExistence type="predicted"/>
<sequence length="386" mass="42540">MIKISVQRLVVFSFATLLFSCSATKKVVETSTGKGADKSDLLYMEIHRVAVEATQNNNVPGVAIAVIQNGKVAWTQCVGLADMKSKKTVTTETIFNVGSVSKLVSAWGLMQLTEKGLVALDEPINPLLVRWKLPVSQYDISKVTLRRILSHTAGLSVHGYGGSEQGTPLLSLEESLSGKTKRNGESVRLISEPGTKWEYSGGGYTLAQLLLEERTKEKFADYMKKNVFEPLALNHTHYEWTEEMMASSATAYDSSGKPIKNRIFTEQAAAGLQTTILDLAHFAMLSVTSDSRQLNKVLKATSLQLMEKPVLPFSDLGKSGLGYRFMNYEGFETIGHTGENEGWSAGVFMHLPTKSGIVILCNGSNGDRVWYPIYQSWIKRIKVAEK</sequence>
<keyword evidence="3" id="KW-1185">Reference proteome</keyword>
<dbReference type="Gene3D" id="3.40.710.10">
    <property type="entry name" value="DD-peptidase/beta-lactamase superfamily"/>
    <property type="match status" value="1"/>
</dbReference>
<evidence type="ECO:0000259" key="1">
    <source>
        <dbReference type="Pfam" id="PF00144"/>
    </source>
</evidence>
<dbReference type="PANTHER" id="PTHR46825:SF12">
    <property type="entry name" value="PENICILLIN-BINDING PROTEIN 4"/>
    <property type="match status" value="1"/>
</dbReference>
<evidence type="ECO:0000313" key="3">
    <source>
        <dbReference type="Proteomes" id="UP000186744"/>
    </source>
</evidence>
<feature type="domain" description="Beta-lactamase-related" evidence="1">
    <location>
        <begin position="52"/>
        <end position="366"/>
    </location>
</feature>
<protein>
    <submittedName>
        <fullName evidence="2">CubicO group peptidase, beta-lactamase class C family</fullName>
    </submittedName>
</protein>
<name>A0A1N7LBE7_9FLAO</name>
<dbReference type="PANTHER" id="PTHR46825">
    <property type="entry name" value="D-ALANYL-D-ALANINE-CARBOXYPEPTIDASE/ENDOPEPTIDASE AMPH"/>
    <property type="match status" value="1"/>
</dbReference>
<dbReference type="AlphaFoldDB" id="A0A1N7LBE7"/>
<dbReference type="InterPro" id="IPR012338">
    <property type="entry name" value="Beta-lactam/transpept-like"/>
</dbReference>
<dbReference type="STRING" id="373668.SAMN05421786_1011165"/>
<gene>
    <name evidence="2" type="ORF">SAMN05421786_1011165</name>
</gene>
<dbReference type="RefSeq" id="WP_076550587.1">
    <property type="nucleotide sequence ID" value="NZ_FTOL01000001.1"/>
</dbReference>
<dbReference type="OrthoDB" id="9797709at2"/>
<accession>A0A1N7LBE7</accession>
<dbReference type="PROSITE" id="PS51257">
    <property type="entry name" value="PROKAR_LIPOPROTEIN"/>
    <property type="match status" value="1"/>
</dbReference>
<evidence type="ECO:0000313" key="2">
    <source>
        <dbReference type="EMBL" id="SIS71134.1"/>
    </source>
</evidence>
<dbReference type="InterPro" id="IPR050491">
    <property type="entry name" value="AmpC-like"/>
</dbReference>
<dbReference type="SUPFAM" id="SSF56601">
    <property type="entry name" value="beta-lactamase/transpeptidase-like"/>
    <property type="match status" value="1"/>
</dbReference>
<dbReference type="InterPro" id="IPR001466">
    <property type="entry name" value="Beta-lactam-related"/>
</dbReference>
<reference evidence="3" key="1">
    <citation type="submission" date="2017-01" db="EMBL/GenBank/DDBJ databases">
        <authorList>
            <person name="Varghese N."/>
            <person name="Submissions S."/>
        </authorList>
    </citation>
    <scope>NUCLEOTIDE SEQUENCE [LARGE SCALE GENOMIC DNA]</scope>
    <source>
        <strain evidence="3">DSM 18017</strain>
    </source>
</reference>